<dbReference type="Pfam" id="PF00098">
    <property type="entry name" value="zf-CCHC"/>
    <property type="match status" value="1"/>
</dbReference>
<evidence type="ECO:0000256" key="1">
    <source>
        <dbReference type="PROSITE-ProRule" id="PRU00047"/>
    </source>
</evidence>
<dbReference type="AlphaFoldDB" id="A0A663FJG5"/>
<dbReference type="Ensembl" id="ENSACCT00020025427.1">
    <property type="protein sequence ID" value="ENSACCP00020024347.1"/>
    <property type="gene ID" value="ENSACCG00020016669.1"/>
</dbReference>
<keyword evidence="1" id="KW-0479">Metal-binding</keyword>
<evidence type="ECO:0000313" key="4">
    <source>
        <dbReference type="Proteomes" id="UP000472275"/>
    </source>
</evidence>
<reference evidence="3" key="1">
    <citation type="submission" date="2025-05" db="UniProtKB">
        <authorList>
            <consortium name="Ensembl"/>
        </authorList>
    </citation>
    <scope>IDENTIFICATION</scope>
</reference>
<dbReference type="Proteomes" id="UP000472275">
    <property type="component" value="Unassembled WGS sequence"/>
</dbReference>
<dbReference type="PROSITE" id="PS50158">
    <property type="entry name" value="ZF_CCHC"/>
    <property type="match status" value="2"/>
</dbReference>
<evidence type="ECO:0000259" key="2">
    <source>
        <dbReference type="PROSITE" id="PS50158"/>
    </source>
</evidence>
<evidence type="ECO:0000313" key="3">
    <source>
        <dbReference type="Ensembl" id="ENSACCP00020024354.1"/>
    </source>
</evidence>
<dbReference type="GO" id="GO:0008270">
    <property type="term" value="F:zinc ion binding"/>
    <property type="evidence" value="ECO:0007669"/>
    <property type="project" value="UniProtKB-KW"/>
</dbReference>
<dbReference type="Gene3D" id="4.10.60.10">
    <property type="entry name" value="Zinc finger, CCHC-type"/>
    <property type="match status" value="1"/>
</dbReference>
<dbReference type="Pfam" id="PF14787">
    <property type="entry name" value="zf-CCHC_5"/>
    <property type="match status" value="1"/>
</dbReference>
<sequence>MSNQKCYCCGQAGHVKAKCPAKHRKGGAGQVAVGATTCLKCGKLGHFAKQCKSKFHANG</sequence>
<organism evidence="3 4">
    <name type="scientific">Aquila chrysaetos chrysaetos</name>
    <dbReference type="NCBI Taxonomy" id="223781"/>
    <lineage>
        <taxon>Eukaryota</taxon>
        <taxon>Metazoa</taxon>
        <taxon>Chordata</taxon>
        <taxon>Craniata</taxon>
        <taxon>Vertebrata</taxon>
        <taxon>Euteleostomi</taxon>
        <taxon>Archelosauria</taxon>
        <taxon>Archosauria</taxon>
        <taxon>Dinosauria</taxon>
        <taxon>Saurischia</taxon>
        <taxon>Theropoda</taxon>
        <taxon>Coelurosauria</taxon>
        <taxon>Aves</taxon>
        <taxon>Neognathae</taxon>
        <taxon>Neoaves</taxon>
        <taxon>Telluraves</taxon>
        <taxon>Accipitrimorphae</taxon>
        <taxon>Accipitriformes</taxon>
        <taxon>Accipitridae</taxon>
        <taxon>Accipitrinae</taxon>
        <taxon>Aquila</taxon>
    </lineage>
</organism>
<dbReference type="GeneTree" id="ENSGT01000000217769"/>
<accession>A0A663FJG5</accession>
<dbReference type="InterPro" id="IPR001878">
    <property type="entry name" value="Znf_CCHC"/>
</dbReference>
<feature type="domain" description="CCHC-type" evidence="2">
    <location>
        <begin position="38"/>
        <end position="53"/>
    </location>
</feature>
<dbReference type="SUPFAM" id="SSF57756">
    <property type="entry name" value="Retrovirus zinc finger-like domains"/>
    <property type="match status" value="1"/>
</dbReference>
<dbReference type="Ensembl" id="ENSACCT00020025434.1">
    <property type="protein sequence ID" value="ENSACCP00020024354.1"/>
    <property type="gene ID" value="ENSACCG00020016673.1"/>
</dbReference>
<feature type="domain" description="CCHC-type" evidence="2">
    <location>
        <begin position="5"/>
        <end position="20"/>
    </location>
</feature>
<name>A0A663FJG5_AQUCH</name>
<proteinExistence type="predicted"/>
<protein>
    <recommendedName>
        <fullName evidence="2">CCHC-type domain-containing protein</fullName>
    </recommendedName>
</protein>
<dbReference type="GO" id="GO:0003676">
    <property type="term" value="F:nucleic acid binding"/>
    <property type="evidence" value="ECO:0007669"/>
    <property type="project" value="InterPro"/>
</dbReference>
<keyword evidence="1" id="KW-0862">Zinc</keyword>
<keyword evidence="4" id="KW-1185">Reference proteome</keyword>
<dbReference type="InterPro" id="IPR036875">
    <property type="entry name" value="Znf_CCHC_sf"/>
</dbReference>
<dbReference type="SMART" id="SM00343">
    <property type="entry name" value="ZnF_C2HC"/>
    <property type="match status" value="2"/>
</dbReference>
<keyword evidence="1" id="KW-0863">Zinc-finger</keyword>